<dbReference type="Proteomes" id="UP000576393">
    <property type="component" value="Unassembled WGS sequence"/>
</dbReference>
<dbReference type="InterPro" id="IPR036291">
    <property type="entry name" value="NAD(P)-bd_dom_sf"/>
</dbReference>
<dbReference type="EMBL" id="JACCCO010000001">
    <property type="protein sequence ID" value="NYF38259.1"/>
    <property type="molecule type" value="Genomic_DNA"/>
</dbReference>
<dbReference type="SUPFAM" id="SSF51735">
    <property type="entry name" value="NAD(P)-binding Rossmann-fold domains"/>
    <property type="match status" value="1"/>
</dbReference>
<comment type="caution">
    <text evidence="2">The sequence shown here is derived from an EMBL/GenBank/DDBJ whole genome shotgun (WGS) entry which is preliminary data.</text>
</comment>
<sequence length="335" mass="35673">MSPVRAVVTGGSGFVGSHLVERLIGRGDEVTVFDSGPLPDDQRLAREHARQVRGDVRDPDGLAEAITRGVDVVYHLAAVVGVDQYLARPLDVIDINFQGTRNVLERAAAVGARVVVASTSEVFGKNPDVPWSEEADRVLGPTSADRWTYSSAKALAEHLTLAFGRQHGLEATIVRYFNAYGPRQRPAFVVSRNIHRALNGRPVVVYDRGKQTRCFTFVGDAVEGTLLAASHPAAAGETFNLGSMEETTVGDAAGLVAALTGAGTTSVAVDTRAELGSGYEDVPRRIPDSGKARRVLGWEAGTPLREGLARTIAWARANPWWLALPDSGATGGDGR</sequence>
<dbReference type="AlphaFoldDB" id="A0A852UPZ6"/>
<dbReference type="GO" id="GO:0003978">
    <property type="term" value="F:UDP-glucose 4-epimerase activity"/>
    <property type="evidence" value="ECO:0007669"/>
    <property type="project" value="UniProtKB-EC"/>
</dbReference>
<dbReference type="Gene3D" id="3.40.50.720">
    <property type="entry name" value="NAD(P)-binding Rossmann-like Domain"/>
    <property type="match status" value="1"/>
</dbReference>
<evidence type="ECO:0000313" key="2">
    <source>
        <dbReference type="EMBL" id="NYF38259.1"/>
    </source>
</evidence>
<keyword evidence="3" id="KW-1185">Reference proteome</keyword>
<name>A0A852UPZ6_9ACTN</name>
<dbReference type="InterPro" id="IPR001509">
    <property type="entry name" value="Epimerase_deHydtase"/>
</dbReference>
<accession>A0A852UPZ6</accession>
<dbReference type="RefSeq" id="WP_179818039.1">
    <property type="nucleotide sequence ID" value="NZ_CP192034.1"/>
</dbReference>
<protein>
    <submittedName>
        <fullName evidence="2">UDP-glucose 4-epimerase</fullName>
        <ecNumber evidence="2">5.1.3.2</ecNumber>
    </submittedName>
</protein>
<reference evidence="2 3" key="1">
    <citation type="submission" date="2020-07" db="EMBL/GenBank/DDBJ databases">
        <title>Sequencing the genomes of 1000 actinobacteria strains.</title>
        <authorList>
            <person name="Klenk H.-P."/>
        </authorList>
    </citation>
    <scope>NUCLEOTIDE SEQUENCE [LARGE SCALE GENOMIC DNA]</scope>
    <source>
        <strain evidence="2 3">DSM 45763</strain>
    </source>
</reference>
<dbReference type="PANTHER" id="PTHR43245">
    <property type="entry name" value="BIFUNCTIONAL POLYMYXIN RESISTANCE PROTEIN ARNA"/>
    <property type="match status" value="1"/>
</dbReference>
<gene>
    <name evidence="2" type="ORF">HDA43_000418</name>
</gene>
<keyword evidence="2" id="KW-0413">Isomerase</keyword>
<dbReference type="PANTHER" id="PTHR43245:SF13">
    <property type="entry name" value="UDP-D-APIOSE_UDP-D-XYLOSE SYNTHASE 2"/>
    <property type="match status" value="1"/>
</dbReference>
<dbReference type="Pfam" id="PF01370">
    <property type="entry name" value="Epimerase"/>
    <property type="match status" value="1"/>
</dbReference>
<dbReference type="InterPro" id="IPR050177">
    <property type="entry name" value="Lipid_A_modif_metabolic_enz"/>
</dbReference>
<evidence type="ECO:0000313" key="3">
    <source>
        <dbReference type="Proteomes" id="UP000576393"/>
    </source>
</evidence>
<dbReference type="EC" id="5.1.3.2" evidence="2"/>
<feature type="domain" description="NAD-dependent epimerase/dehydratase" evidence="1">
    <location>
        <begin position="7"/>
        <end position="242"/>
    </location>
</feature>
<proteinExistence type="predicted"/>
<organism evidence="2 3">
    <name type="scientific">Streptosporangium sandarakinum</name>
    <dbReference type="NCBI Taxonomy" id="1260955"/>
    <lineage>
        <taxon>Bacteria</taxon>
        <taxon>Bacillati</taxon>
        <taxon>Actinomycetota</taxon>
        <taxon>Actinomycetes</taxon>
        <taxon>Streptosporangiales</taxon>
        <taxon>Streptosporangiaceae</taxon>
        <taxon>Streptosporangium</taxon>
    </lineage>
</organism>
<evidence type="ECO:0000259" key="1">
    <source>
        <dbReference type="Pfam" id="PF01370"/>
    </source>
</evidence>